<feature type="domain" description="Phosphomannose isomerase type I catalytic" evidence="8">
    <location>
        <begin position="4"/>
        <end position="157"/>
    </location>
</feature>
<evidence type="ECO:0000256" key="3">
    <source>
        <dbReference type="ARBA" id="ARBA00010772"/>
    </source>
</evidence>
<dbReference type="InterPro" id="IPR001250">
    <property type="entry name" value="Man6P_Isoase-1"/>
</dbReference>
<keyword evidence="7 9" id="KW-0413">Isomerase</keyword>
<dbReference type="PANTHER" id="PTHR10309">
    <property type="entry name" value="MANNOSE-6-PHOSPHATE ISOMERASE"/>
    <property type="match status" value="1"/>
</dbReference>
<dbReference type="InterPro" id="IPR014710">
    <property type="entry name" value="RmlC-like_jellyroll"/>
</dbReference>
<keyword evidence="10" id="KW-1185">Reference proteome</keyword>
<evidence type="ECO:0000256" key="7">
    <source>
        <dbReference type="ARBA" id="ARBA00023235"/>
    </source>
</evidence>
<dbReference type="PANTHER" id="PTHR10309:SF0">
    <property type="entry name" value="MANNOSE-6-PHOSPHATE ISOMERASE"/>
    <property type="match status" value="1"/>
</dbReference>
<evidence type="ECO:0000256" key="5">
    <source>
        <dbReference type="ARBA" id="ARBA00022723"/>
    </source>
</evidence>
<protein>
    <recommendedName>
        <fullName evidence="4">mannose-6-phosphate isomerase</fullName>
        <ecNumber evidence="4">5.3.1.8</ecNumber>
    </recommendedName>
</protein>
<evidence type="ECO:0000313" key="9">
    <source>
        <dbReference type="EMBL" id="GAA1820453.1"/>
    </source>
</evidence>
<gene>
    <name evidence="9" type="primary">manA_2</name>
    <name evidence="9" type="ORF">GCM10009682_45910</name>
</gene>
<dbReference type="EC" id="5.3.1.8" evidence="4"/>
<accession>A0ABN2MCM5</accession>
<comment type="caution">
    <text evidence="9">The sequence shown here is derived from an EMBL/GenBank/DDBJ whole genome shotgun (WGS) entry which is preliminary data.</text>
</comment>
<evidence type="ECO:0000256" key="1">
    <source>
        <dbReference type="ARBA" id="ARBA00000757"/>
    </source>
</evidence>
<comment type="catalytic activity">
    <reaction evidence="1">
        <text>D-mannose 6-phosphate = D-fructose 6-phosphate</text>
        <dbReference type="Rhea" id="RHEA:12356"/>
        <dbReference type="ChEBI" id="CHEBI:58735"/>
        <dbReference type="ChEBI" id="CHEBI:61527"/>
        <dbReference type="EC" id="5.3.1.8"/>
    </reaction>
</comment>
<dbReference type="Gene3D" id="1.10.441.10">
    <property type="entry name" value="Phosphomannose Isomerase, domain 2"/>
    <property type="match status" value="1"/>
</dbReference>
<sequence>MHLLRTTIRPYAWGSRTVIAELQGRPTPSAEPEAELWVGAHPSAPSRLPPDWSAAGGADDGVALHDAIEAEPEELLGAGVLGRFGPRLPYLLKFLAAEQPLSLQAHPDAEQAAAGFAAEEAAGEAAAAPWRNYVDPWHKPELLVAVSDFEALCGFRPPAQAGQVLAAFNVPALQPVVDTLQGAGPEPEALRNAVHQLMAWPVEERAALVGAVAKAAAGGWAIFGGRADGERVAAAFELAGRLAEAYPGDVGVIVALLLNHVRLRPGEAVWMPAGNLHAYLRGTGVEIMAASDNVLRGGLTPKHVDVAELLRVLRFEALRDPVVRPEPVAGAGSLSTWPAPVPEFRLFRADLSGATAAVTLPADGPRSLICTGGRVTLRSGAESMALDAGQAAFVPAGMPAVEATGTGTLFQAGTP</sequence>
<keyword evidence="6" id="KW-0862">Zinc</keyword>
<dbReference type="PRINTS" id="PR00714">
    <property type="entry name" value="MAN6PISMRASE"/>
</dbReference>
<dbReference type="InterPro" id="IPR016305">
    <property type="entry name" value="Mannose-6-P_Isomerase"/>
</dbReference>
<proteinExistence type="inferred from homology"/>
<dbReference type="NCBIfam" id="TIGR00218">
    <property type="entry name" value="manA"/>
    <property type="match status" value="1"/>
</dbReference>
<comment type="cofactor">
    <cofactor evidence="2">
        <name>Zn(2+)</name>
        <dbReference type="ChEBI" id="CHEBI:29105"/>
    </cofactor>
</comment>
<dbReference type="Gene3D" id="2.60.120.10">
    <property type="entry name" value="Jelly Rolls"/>
    <property type="match status" value="2"/>
</dbReference>
<keyword evidence="5" id="KW-0479">Metal-binding</keyword>
<comment type="similarity">
    <text evidence="3">Belongs to the mannose-6-phosphate isomerase type 1 family.</text>
</comment>
<evidence type="ECO:0000256" key="4">
    <source>
        <dbReference type="ARBA" id="ARBA00011956"/>
    </source>
</evidence>
<evidence type="ECO:0000256" key="2">
    <source>
        <dbReference type="ARBA" id="ARBA00001947"/>
    </source>
</evidence>
<dbReference type="GO" id="GO:0016853">
    <property type="term" value="F:isomerase activity"/>
    <property type="evidence" value="ECO:0007669"/>
    <property type="project" value="UniProtKB-KW"/>
</dbReference>
<dbReference type="CDD" id="cd07011">
    <property type="entry name" value="cupin_PMI_type_I_N"/>
    <property type="match status" value="1"/>
</dbReference>
<dbReference type="PIRSF" id="PIRSF001480">
    <property type="entry name" value="Mannose-6-phosphate_isomerase"/>
    <property type="match status" value="1"/>
</dbReference>
<dbReference type="RefSeq" id="WP_344136057.1">
    <property type="nucleotide sequence ID" value="NZ_BAAALT010000174.1"/>
</dbReference>
<organism evidence="9 10">
    <name type="scientific">Luedemannella flava</name>
    <dbReference type="NCBI Taxonomy" id="349316"/>
    <lineage>
        <taxon>Bacteria</taxon>
        <taxon>Bacillati</taxon>
        <taxon>Actinomycetota</taxon>
        <taxon>Actinomycetes</taxon>
        <taxon>Micromonosporales</taxon>
        <taxon>Micromonosporaceae</taxon>
        <taxon>Luedemannella</taxon>
    </lineage>
</organism>
<dbReference type="SUPFAM" id="SSF51182">
    <property type="entry name" value="RmlC-like cupins"/>
    <property type="match status" value="1"/>
</dbReference>
<dbReference type="InterPro" id="IPR046457">
    <property type="entry name" value="PMI_typeI_cat"/>
</dbReference>
<evidence type="ECO:0000259" key="8">
    <source>
        <dbReference type="Pfam" id="PF20511"/>
    </source>
</evidence>
<dbReference type="Pfam" id="PF20511">
    <property type="entry name" value="PMI_typeI_cat"/>
    <property type="match status" value="1"/>
</dbReference>
<dbReference type="EMBL" id="BAAALT010000174">
    <property type="protein sequence ID" value="GAA1820453.1"/>
    <property type="molecule type" value="Genomic_DNA"/>
</dbReference>
<name>A0ABN2MCM5_9ACTN</name>
<evidence type="ECO:0000256" key="6">
    <source>
        <dbReference type="ARBA" id="ARBA00022833"/>
    </source>
</evidence>
<dbReference type="InterPro" id="IPR011051">
    <property type="entry name" value="RmlC_Cupin_sf"/>
</dbReference>
<dbReference type="Proteomes" id="UP001500218">
    <property type="component" value="Unassembled WGS sequence"/>
</dbReference>
<evidence type="ECO:0000313" key="10">
    <source>
        <dbReference type="Proteomes" id="UP001500218"/>
    </source>
</evidence>
<reference evidence="9 10" key="1">
    <citation type="journal article" date="2019" name="Int. J. Syst. Evol. Microbiol.">
        <title>The Global Catalogue of Microorganisms (GCM) 10K type strain sequencing project: providing services to taxonomists for standard genome sequencing and annotation.</title>
        <authorList>
            <consortium name="The Broad Institute Genomics Platform"/>
            <consortium name="The Broad Institute Genome Sequencing Center for Infectious Disease"/>
            <person name="Wu L."/>
            <person name="Ma J."/>
        </authorList>
    </citation>
    <scope>NUCLEOTIDE SEQUENCE [LARGE SCALE GENOMIC DNA]</scope>
    <source>
        <strain evidence="9 10">JCM 13250</strain>
    </source>
</reference>